<name>A0A1E7LB50_9ACTN</name>
<gene>
    <name evidence="1" type="ORF">AN218_04615</name>
</gene>
<dbReference type="Proteomes" id="UP000176005">
    <property type="component" value="Unassembled WGS sequence"/>
</dbReference>
<reference evidence="1 2" key="1">
    <citation type="journal article" date="2016" name="Front. Microbiol.">
        <title>Comparative Genomics Analysis of Streptomyces Species Reveals Their Adaptation to the Marine Environment and Their Diversity at the Genomic Level.</title>
        <authorList>
            <person name="Tian X."/>
            <person name="Zhang Z."/>
            <person name="Yang T."/>
            <person name="Chen M."/>
            <person name="Li J."/>
            <person name="Chen F."/>
            <person name="Yang J."/>
            <person name="Li W."/>
            <person name="Zhang B."/>
            <person name="Zhang Z."/>
            <person name="Wu J."/>
            <person name="Zhang C."/>
            <person name="Long L."/>
            <person name="Xiao J."/>
        </authorList>
    </citation>
    <scope>NUCLEOTIDE SEQUENCE [LARGE SCALE GENOMIC DNA]</scope>
    <source>
        <strain evidence="1 2">SCSIO 10429</strain>
    </source>
</reference>
<organism evidence="1 2">
    <name type="scientific">Streptomyces nanshensis</name>
    <dbReference type="NCBI Taxonomy" id="518642"/>
    <lineage>
        <taxon>Bacteria</taxon>
        <taxon>Bacillati</taxon>
        <taxon>Actinomycetota</taxon>
        <taxon>Actinomycetes</taxon>
        <taxon>Kitasatosporales</taxon>
        <taxon>Streptomycetaceae</taxon>
        <taxon>Streptomyces</taxon>
    </lineage>
</organism>
<proteinExistence type="predicted"/>
<accession>A0A1E7LB50</accession>
<dbReference type="RefSeq" id="WP_070015324.1">
    <property type="nucleotide sequence ID" value="NZ_LJGW01000092.1"/>
</dbReference>
<dbReference type="AlphaFoldDB" id="A0A1E7LB50"/>
<comment type="caution">
    <text evidence="1">The sequence shown here is derived from an EMBL/GenBank/DDBJ whole genome shotgun (WGS) entry which is preliminary data.</text>
</comment>
<keyword evidence="2" id="KW-1185">Reference proteome</keyword>
<dbReference type="EMBL" id="LJGW01000092">
    <property type="protein sequence ID" value="OEV13203.1"/>
    <property type="molecule type" value="Genomic_DNA"/>
</dbReference>
<evidence type="ECO:0000313" key="2">
    <source>
        <dbReference type="Proteomes" id="UP000176005"/>
    </source>
</evidence>
<evidence type="ECO:0000313" key="1">
    <source>
        <dbReference type="EMBL" id="OEV13203.1"/>
    </source>
</evidence>
<protein>
    <submittedName>
        <fullName evidence="1">Uncharacterized protein</fullName>
    </submittedName>
</protein>
<sequence length="120" mass="13195">MTTTRLTRQTVQDLKELETVHEQKKKLEEQEEALKWRILDRREAGSQTAVAKVFDVSRSAVGQWIAAREAASTVAHRSLESSRLFCVPCAPPKGDTLEPLTADDLPEGGVCSECGTDVLA</sequence>